<protein>
    <submittedName>
        <fullName evidence="2">Uncharacterized protein</fullName>
    </submittedName>
</protein>
<feature type="transmembrane region" description="Helical" evidence="1">
    <location>
        <begin position="32"/>
        <end position="50"/>
    </location>
</feature>
<dbReference type="RefSeq" id="WP_190711720.1">
    <property type="nucleotide sequence ID" value="NZ_JACJST010000002.1"/>
</dbReference>
<comment type="caution">
    <text evidence="2">The sequence shown here is derived from an EMBL/GenBank/DDBJ whole genome shotgun (WGS) entry which is preliminary data.</text>
</comment>
<evidence type="ECO:0000313" key="2">
    <source>
        <dbReference type="EMBL" id="MBD2566910.1"/>
    </source>
</evidence>
<accession>A0ABR8FAM7</accession>
<evidence type="ECO:0000313" key="3">
    <source>
        <dbReference type="Proteomes" id="UP000640531"/>
    </source>
</evidence>
<dbReference type="EMBL" id="JACJST010000002">
    <property type="protein sequence ID" value="MBD2566910.1"/>
    <property type="molecule type" value="Genomic_DNA"/>
</dbReference>
<evidence type="ECO:0000256" key="1">
    <source>
        <dbReference type="SAM" id="Phobius"/>
    </source>
</evidence>
<name>A0ABR8FAM7_9NOST</name>
<keyword evidence="1" id="KW-1133">Transmembrane helix</keyword>
<organism evidence="2 3">
    <name type="scientific">Anabaena lutea FACHB-196</name>
    <dbReference type="NCBI Taxonomy" id="2692881"/>
    <lineage>
        <taxon>Bacteria</taxon>
        <taxon>Bacillati</taxon>
        <taxon>Cyanobacteriota</taxon>
        <taxon>Cyanophyceae</taxon>
        <taxon>Nostocales</taxon>
        <taxon>Nostocaceae</taxon>
        <taxon>Anabaena</taxon>
    </lineage>
</organism>
<keyword evidence="1" id="KW-0472">Membrane</keyword>
<proteinExistence type="predicted"/>
<keyword evidence="1" id="KW-0812">Transmembrane</keyword>
<keyword evidence="3" id="KW-1185">Reference proteome</keyword>
<sequence>MGQRWRQFSDIDLLILKWCVSDSVTHPTITSFLIYLALLGAVIAAAVGYAEGGFDPTPNDNSEYTTTLTDTAYRYQIINN</sequence>
<dbReference type="Proteomes" id="UP000640531">
    <property type="component" value="Unassembled WGS sequence"/>
</dbReference>
<gene>
    <name evidence="2" type="ORF">H6G59_03170</name>
</gene>
<reference evidence="2 3" key="1">
    <citation type="journal article" date="2020" name="ISME J.">
        <title>Comparative genomics reveals insights into cyanobacterial evolution and habitat adaptation.</title>
        <authorList>
            <person name="Chen M.Y."/>
            <person name="Teng W.K."/>
            <person name="Zhao L."/>
            <person name="Hu C.X."/>
            <person name="Zhou Y.K."/>
            <person name="Han B.P."/>
            <person name="Song L.R."/>
            <person name="Shu W.S."/>
        </authorList>
    </citation>
    <scope>NUCLEOTIDE SEQUENCE [LARGE SCALE GENOMIC DNA]</scope>
    <source>
        <strain evidence="2 3">FACHB-196</strain>
    </source>
</reference>